<evidence type="ECO:0000313" key="1">
    <source>
        <dbReference type="EMBL" id="RCJ30600.1"/>
    </source>
</evidence>
<sequence>MSSSVSRYQTLVDNLQSMSDVDITSISNSHWNGLKKIPYQVEQQVKFLRLAAEVELLLQRLQKINQQRLATANCDRNLAT</sequence>
<organism evidence="1 2">
    <name type="scientific">Nostoc minutum NIES-26</name>
    <dbReference type="NCBI Taxonomy" id="1844469"/>
    <lineage>
        <taxon>Bacteria</taxon>
        <taxon>Bacillati</taxon>
        <taxon>Cyanobacteriota</taxon>
        <taxon>Cyanophyceae</taxon>
        <taxon>Nostocales</taxon>
        <taxon>Nostocaceae</taxon>
        <taxon>Nostoc</taxon>
    </lineage>
</organism>
<dbReference type="EMBL" id="LXQD01000258">
    <property type="protein sequence ID" value="RCJ30600.1"/>
    <property type="molecule type" value="Genomic_DNA"/>
</dbReference>
<gene>
    <name evidence="1" type="ORF">A6770_21165</name>
</gene>
<name>A0A367R3U3_9NOSO</name>
<evidence type="ECO:0000313" key="2">
    <source>
        <dbReference type="Proteomes" id="UP000252107"/>
    </source>
</evidence>
<dbReference type="AlphaFoldDB" id="A0A367R3U3"/>
<accession>A0A367R3U3</accession>
<keyword evidence="2" id="KW-1185">Reference proteome</keyword>
<protein>
    <submittedName>
        <fullName evidence="1">Uncharacterized protein</fullName>
    </submittedName>
</protein>
<reference evidence="1" key="1">
    <citation type="submission" date="2016-04" db="EMBL/GenBank/DDBJ databases">
        <authorList>
            <person name="Tabuchi Yagui T.R."/>
        </authorList>
    </citation>
    <scope>NUCLEOTIDE SEQUENCE [LARGE SCALE GENOMIC DNA]</scope>
    <source>
        <strain evidence="1">NIES-26</strain>
    </source>
</reference>
<proteinExistence type="predicted"/>
<dbReference type="Proteomes" id="UP000252107">
    <property type="component" value="Unassembled WGS sequence"/>
</dbReference>
<comment type="caution">
    <text evidence="1">The sequence shown here is derived from an EMBL/GenBank/DDBJ whole genome shotgun (WGS) entry which is preliminary data.</text>
</comment>